<dbReference type="InterPro" id="IPR000537">
    <property type="entry name" value="UbiA_prenyltransferase"/>
</dbReference>
<evidence type="ECO:0000256" key="5">
    <source>
        <dbReference type="SAM" id="Phobius"/>
    </source>
</evidence>
<name>A0A9P5T9I9_9AGAM</name>
<comment type="subcellular location">
    <subcellularLocation>
        <location evidence="1">Membrane</location>
        <topology evidence="1">Multi-pass membrane protein</topology>
    </subcellularLocation>
</comment>
<comment type="caution">
    <text evidence="6">The sequence shown here is derived from an EMBL/GenBank/DDBJ whole genome shotgun (WGS) entry which is preliminary data.</text>
</comment>
<evidence type="ECO:0000313" key="6">
    <source>
        <dbReference type="EMBL" id="KAF8480510.1"/>
    </source>
</evidence>
<evidence type="ECO:0000313" key="7">
    <source>
        <dbReference type="Proteomes" id="UP000759537"/>
    </source>
</evidence>
<dbReference type="GO" id="GO:0016765">
    <property type="term" value="F:transferase activity, transferring alkyl or aryl (other than methyl) groups"/>
    <property type="evidence" value="ECO:0007669"/>
    <property type="project" value="InterPro"/>
</dbReference>
<gene>
    <name evidence="6" type="ORF">DFH94DRAFT_630547</name>
</gene>
<keyword evidence="3 5" id="KW-1133">Transmembrane helix</keyword>
<reference evidence="6" key="2">
    <citation type="journal article" date="2020" name="Nat. Commun.">
        <title>Large-scale genome sequencing of mycorrhizal fungi provides insights into the early evolution of symbiotic traits.</title>
        <authorList>
            <person name="Miyauchi S."/>
            <person name="Kiss E."/>
            <person name="Kuo A."/>
            <person name="Drula E."/>
            <person name="Kohler A."/>
            <person name="Sanchez-Garcia M."/>
            <person name="Morin E."/>
            <person name="Andreopoulos B."/>
            <person name="Barry K.W."/>
            <person name="Bonito G."/>
            <person name="Buee M."/>
            <person name="Carver A."/>
            <person name="Chen C."/>
            <person name="Cichocki N."/>
            <person name="Clum A."/>
            <person name="Culley D."/>
            <person name="Crous P.W."/>
            <person name="Fauchery L."/>
            <person name="Girlanda M."/>
            <person name="Hayes R.D."/>
            <person name="Keri Z."/>
            <person name="LaButti K."/>
            <person name="Lipzen A."/>
            <person name="Lombard V."/>
            <person name="Magnuson J."/>
            <person name="Maillard F."/>
            <person name="Murat C."/>
            <person name="Nolan M."/>
            <person name="Ohm R.A."/>
            <person name="Pangilinan J."/>
            <person name="Pereira M.F."/>
            <person name="Perotto S."/>
            <person name="Peter M."/>
            <person name="Pfister S."/>
            <person name="Riley R."/>
            <person name="Sitrit Y."/>
            <person name="Stielow J.B."/>
            <person name="Szollosi G."/>
            <person name="Zifcakova L."/>
            <person name="Stursova M."/>
            <person name="Spatafora J.W."/>
            <person name="Tedersoo L."/>
            <person name="Vaario L.M."/>
            <person name="Yamada A."/>
            <person name="Yan M."/>
            <person name="Wang P."/>
            <person name="Xu J."/>
            <person name="Bruns T."/>
            <person name="Baldrian P."/>
            <person name="Vilgalys R."/>
            <person name="Dunand C."/>
            <person name="Henrissat B."/>
            <person name="Grigoriev I.V."/>
            <person name="Hibbett D."/>
            <person name="Nagy L.G."/>
            <person name="Martin F.M."/>
        </authorList>
    </citation>
    <scope>NUCLEOTIDE SEQUENCE</scope>
    <source>
        <strain evidence="6">Prilba</strain>
    </source>
</reference>
<accession>A0A9P5T9I9</accession>
<feature type="transmembrane region" description="Helical" evidence="5">
    <location>
        <begin position="241"/>
        <end position="259"/>
    </location>
</feature>
<feature type="transmembrane region" description="Helical" evidence="5">
    <location>
        <begin position="271"/>
        <end position="294"/>
    </location>
</feature>
<protein>
    <submittedName>
        <fullName evidence="6">UbiA prenyltransferase family-domain-containing protein</fullName>
    </submittedName>
</protein>
<dbReference type="Proteomes" id="UP000759537">
    <property type="component" value="Unassembled WGS sequence"/>
</dbReference>
<keyword evidence="2 5" id="KW-0812">Transmembrane</keyword>
<dbReference type="InterPro" id="IPR044878">
    <property type="entry name" value="UbiA_sf"/>
</dbReference>
<sequence length="309" mass="34206">MVVDFILRLISAVQYHLYTALLFTWTDYKTIFFPITVFACATAPAPARSCSSLLWCCIWVWLHQLMCNVSNQACSREEDKVNHPWRPLPSGRISEPQALALRWAIVACCVSLSSLYDPELVRTTLGLTAVTFAYDELGGASNVVGKALCAAGGYISFEVGATTIIGTSCVMDFVSVTSVIISGILIFTAIQAQDFPDVEGDKAVGRMTFPIYAPELSRFLTLFATITWSVFLSWYWQVGPISTALFTSFGIHVGLRYYCWRTLEADRKSYLIFNVRILTLAPLGTPGNVVWLMAAHVLPLHARTSVLAF</sequence>
<organism evidence="6 7">
    <name type="scientific">Russula ochroleuca</name>
    <dbReference type="NCBI Taxonomy" id="152965"/>
    <lineage>
        <taxon>Eukaryota</taxon>
        <taxon>Fungi</taxon>
        <taxon>Dikarya</taxon>
        <taxon>Basidiomycota</taxon>
        <taxon>Agaricomycotina</taxon>
        <taxon>Agaricomycetes</taxon>
        <taxon>Russulales</taxon>
        <taxon>Russulaceae</taxon>
        <taxon>Russula</taxon>
    </lineage>
</organism>
<evidence type="ECO:0000256" key="1">
    <source>
        <dbReference type="ARBA" id="ARBA00004141"/>
    </source>
</evidence>
<dbReference type="PANTHER" id="PTHR42723:SF1">
    <property type="entry name" value="CHLOROPHYLL SYNTHASE, CHLOROPLASTIC"/>
    <property type="match status" value="1"/>
</dbReference>
<proteinExistence type="predicted"/>
<evidence type="ECO:0000256" key="2">
    <source>
        <dbReference type="ARBA" id="ARBA00022692"/>
    </source>
</evidence>
<evidence type="ECO:0000256" key="4">
    <source>
        <dbReference type="ARBA" id="ARBA00023136"/>
    </source>
</evidence>
<reference evidence="6" key="1">
    <citation type="submission" date="2019-10" db="EMBL/GenBank/DDBJ databases">
        <authorList>
            <consortium name="DOE Joint Genome Institute"/>
            <person name="Kuo A."/>
            <person name="Miyauchi S."/>
            <person name="Kiss E."/>
            <person name="Drula E."/>
            <person name="Kohler A."/>
            <person name="Sanchez-Garcia M."/>
            <person name="Andreopoulos B."/>
            <person name="Barry K.W."/>
            <person name="Bonito G."/>
            <person name="Buee M."/>
            <person name="Carver A."/>
            <person name="Chen C."/>
            <person name="Cichocki N."/>
            <person name="Clum A."/>
            <person name="Culley D."/>
            <person name="Crous P.W."/>
            <person name="Fauchery L."/>
            <person name="Girlanda M."/>
            <person name="Hayes R."/>
            <person name="Keri Z."/>
            <person name="LaButti K."/>
            <person name="Lipzen A."/>
            <person name="Lombard V."/>
            <person name="Magnuson J."/>
            <person name="Maillard F."/>
            <person name="Morin E."/>
            <person name="Murat C."/>
            <person name="Nolan M."/>
            <person name="Ohm R."/>
            <person name="Pangilinan J."/>
            <person name="Pereira M."/>
            <person name="Perotto S."/>
            <person name="Peter M."/>
            <person name="Riley R."/>
            <person name="Sitrit Y."/>
            <person name="Stielow B."/>
            <person name="Szollosi G."/>
            <person name="Zifcakova L."/>
            <person name="Stursova M."/>
            <person name="Spatafora J.W."/>
            <person name="Tedersoo L."/>
            <person name="Vaario L.-M."/>
            <person name="Yamada A."/>
            <person name="Yan M."/>
            <person name="Wang P."/>
            <person name="Xu J."/>
            <person name="Bruns T."/>
            <person name="Baldrian P."/>
            <person name="Vilgalys R."/>
            <person name="Henrissat B."/>
            <person name="Grigoriev I.V."/>
            <person name="Hibbett D."/>
            <person name="Nagy L.G."/>
            <person name="Martin F.M."/>
        </authorList>
    </citation>
    <scope>NUCLEOTIDE SEQUENCE</scope>
    <source>
        <strain evidence="6">Prilba</strain>
    </source>
</reference>
<keyword evidence="4 5" id="KW-0472">Membrane</keyword>
<dbReference type="EMBL" id="WHVB01000008">
    <property type="protein sequence ID" value="KAF8480510.1"/>
    <property type="molecule type" value="Genomic_DNA"/>
</dbReference>
<dbReference type="Pfam" id="PF01040">
    <property type="entry name" value="UbiA"/>
    <property type="match status" value="1"/>
</dbReference>
<dbReference type="CDD" id="cd13965">
    <property type="entry name" value="PT_UbiA_3"/>
    <property type="match status" value="1"/>
</dbReference>
<keyword evidence="7" id="KW-1185">Reference proteome</keyword>
<dbReference type="GO" id="GO:0016020">
    <property type="term" value="C:membrane"/>
    <property type="evidence" value="ECO:0007669"/>
    <property type="project" value="UniProtKB-SubCell"/>
</dbReference>
<dbReference type="AlphaFoldDB" id="A0A9P5T9I9"/>
<feature type="transmembrane region" description="Helical" evidence="5">
    <location>
        <begin position="216"/>
        <end position="235"/>
    </location>
</feature>
<dbReference type="Gene3D" id="1.10.357.140">
    <property type="entry name" value="UbiA prenyltransferase"/>
    <property type="match status" value="1"/>
</dbReference>
<dbReference type="InterPro" id="IPR050475">
    <property type="entry name" value="Prenyltransferase_related"/>
</dbReference>
<dbReference type="OrthoDB" id="434972at2759"/>
<dbReference type="PANTHER" id="PTHR42723">
    <property type="entry name" value="CHLOROPHYLL SYNTHASE"/>
    <property type="match status" value="1"/>
</dbReference>
<evidence type="ECO:0000256" key="3">
    <source>
        <dbReference type="ARBA" id="ARBA00022989"/>
    </source>
</evidence>